<feature type="transmembrane region" description="Helical" evidence="1">
    <location>
        <begin position="96"/>
        <end position="116"/>
    </location>
</feature>
<keyword evidence="1" id="KW-0812">Transmembrane</keyword>
<evidence type="ECO:0000313" key="3">
    <source>
        <dbReference type="Proteomes" id="UP001220670"/>
    </source>
</evidence>
<organism evidence="2 3">
    <name type="scientific">Limosilactobacillus mucosae</name>
    <name type="common">Lactobacillus mucosae</name>
    <dbReference type="NCBI Taxonomy" id="97478"/>
    <lineage>
        <taxon>Bacteria</taxon>
        <taxon>Bacillati</taxon>
        <taxon>Bacillota</taxon>
        <taxon>Bacilli</taxon>
        <taxon>Lactobacillales</taxon>
        <taxon>Lactobacillaceae</taxon>
        <taxon>Limosilactobacillus</taxon>
    </lineage>
</organism>
<feature type="transmembrane region" description="Helical" evidence="1">
    <location>
        <begin position="128"/>
        <end position="148"/>
    </location>
</feature>
<proteinExistence type="predicted"/>
<dbReference type="EMBL" id="JAQONE010000011">
    <property type="protein sequence ID" value="MDC2829516.1"/>
    <property type="molecule type" value="Genomic_DNA"/>
</dbReference>
<keyword evidence="1" id="KW-1133">Transmembrane helix</keyword>
<feature type="transmembrane region" description="Helical" evidence="1">
    <location>
        <begin position="16"/>
        <end position="42"/>
    </location>
</feature>
<accession>A0AAJ1HRX5</accession>
<feature type="transmembrane region" description="Helical" evidence="1">
    <location>
        <begin position="184"/>
        <end position="207"/>
    </location>
</feature>
<dbReference type="InterPro" id="IPR010178">
    <property type="entry name" value="Lit"/>
</dbReference>
<dbReference type="RefSeq" id="WP_272208655.1">
    <property type="nucleotide sequence ID" value="NZ_JAQOMV010000021.1"/>
</dbReference>
<gene>
    <name evidence="2" type="ORF">PO250_04170</name>
</gene>
<protein>
    <submittedName>
        <fullName evidence="2">TIGR01906 family membrane protein</fullName>
    </submittedName>
</protein>
<dbReference type="Pfam" id="PF07314">
    <property type="entry name" value="Lit"/>
    <property type="match status" value="1"/>
</dbReference>
<evidence type="ECO:0000256" key="1">
    <source>
        <dbReference type="SAM" id="Phobius"/>
    </source>
</evidence>
<dbReference type="AlphaFoldDB" id="A0AAJ1HRX5"/>
<reference evidence="2" key="1">
    <citation type="submission" date="2023-01" db="EMBL/GenBank/DDBJ databases">
        <title>Genome analysis of 13 Lactobacillus isolated from gut of wild boar.</title>
        <authorList>
            <person name="Papp P."/>
            <person name="Libisch B."/>
            <person name="Nagy T."/>
            <person name="Olasz F."/>
        </authorList>
    </citation>
    <scope>NUCLEOTIDE SEQUENCE</scope>
    <source>
        <strain evidence="2">F146</strain>
    </source>
</reference>
<dbReference type="Proteomes" id="UP001220670">
    <property type="component" value="Unassembled WGS sequence"/>
</dbReference>
<sequence length="218" mass="25010">MNGSLKIQIIDAVRTILVLLLLVTAVAGLALFLTLLISPLLLRVPDHFLHLSKALVLRDYGHLLLYLILPWPQSPLTLAGIPMTDNAVAHFSDVRHLIIMTLWMTIVALIGAGLALRYEKRTWQLWKLSGPLKSLLALLIIVGLLAIADFDDFFIRFHYLAFSNMNWVFSATDNPIINLFPDTFFATLFGIWWLFTILFLTLIQWCINRYLRRLIRKL</sequence>
<name>A0AAJ1HRX5_LIMMU</name>
<keyword evidence="1" id="KW-0472">Membrane</keyword>
<evidence type="ECO:0000313" key="2">
    <source>
        <dbReference type="EMBL" id="MDC2829516.1"/>
    </source>
</evidence>
<comment type="caution">
    <text evidence="2">The sequence shown here is derived from an EMBL/GenBank/DDBJ whole genome shotgun (WGS) entry which is preliminary data.</text>
</comment>
<dbReference type="NCBIfam" id="TIGR01906">
    <property type="entry name" value="integ_TIGR01906"/>
    <property type="match status" value="1"/>
</dbReference>